<dbReference type="RefSeq" id="WP_242937423.1">
    <property type="nucleotide sequence ID" value="NZ_CP094326.1"/>
</dbReference>
<dbReference type="EMBL" id="CP094326">
    <property type="protein sequence ID" value="UNY99021.1"/>
    <property type="molecule type" value="Genomic_DNA"/>
</dbReference>
<reference evidence="1 2" key="1">
    <citation type="journal article" date="2018" name="Int. J. Syst. Evol. Microbiol.">
        <title>Zhouia spongiae sp. nov., isolated from a marine sponge.</title>
        <authorList>
            <person name="Zhuang L."/>
            <person name="Lin B."/>
            <person name="Qin F."/>
            <person name="Luo L."/>
        </authorList>
    </citation>
    <scope>NUCLEOTIDE SEQUENCE [LARGE SCALE GENOMIC DNA]</scope>
    <source>
        <strain evidence="1 2">HN-Y44</strain>
    </source>
</reference>
<sequence length="87" mass="10269">MPKNNNSTNYKRLSKIDYSGFFSDPYTIHSIHTLQDQKRETPPNYTGQIRQTLILNSIEQTTKPDLLIIKQEKTKNNKLLWSLKEIF</sequence>
<evidence type="ECO:0000313" key="2">
    <source>
        <dbReference type="Proteomes" id="UP000829476"/>
    </source>
</evidence>
<evidence type="ECO:0000313" key="1">
    <source>
        <dbReference type="EMBL" id="UNY99021.1"/>
    </source>
</evidence>
<protein>
    <submittedName>
        <fullName evidence="1">Uncharacterized protein</fullName>
    </submittedName>
</protein>
<dbReference type="Proteomes" id="UP000829476">
    <property type="component" value="Chromosome"/>
</dbReference>
<gene>
    <name evidence="1" type="ORF">MQE36_01410</name>
</gene>
<keyword evidence="2" id="KW-1185">Reference proteome</keyword>
<organism evidence="1 2">
    <name type="scientific">Zhouia spongiae</name>
    <dbReference type="NCBI Taxonomy" id="2202721"/>
    <lineage>
        <taxon>Bacteria</taxon>
        <taxon>Pseudomonadati</taxon>
        <taxon>Bacteroidota</taxon>
        <taxon>Flavobacteriia</taxon>
        <taxon>Flavobacteriales</taxon>
        <taxon>Flavobacteriaceae</taxon>
        <taxon>Zhouia</taxon>
    </lineage>
</organism>
<accession>A0ABY3YNF0</accession>
<proteinExistence type="predicted"/>
<name>A0ABY3YNF0_9FLAO</name>